<gene>
    <name evidence="1" type="ORF">BC793_114120</name>
</gene>
<dbReference type="AlphaFoldDB" id="A0A316F8V6"/>
<accession>A0A316F8V6</accession>
<dbReference type="EMBL" id="QGGR01000014">
    <property type="protein sequence ID" value="PWK42676.1"/>
    <property type="molecule type" value="Genomic_DNA"/>
</dbReference>
<comment type="caution">
    <text evidence="1">The sequence shown here is derived from an EMBL/GenBank/DDBJ whole genome shotgun (WGS) entry which is preliminary data.</text>
</comment>
<organism evidence="1 2">
    <name type="scientific">Actinoplanes xinjiangensis</name>
    <dbReference type="NCBI Taxonomy" id="512350"/>
    <lineage>
        <taxon>Bacteria</taxon>
        <taxon>Bacillati</taxon>
        <taxon>Actinomycetota</taxon>
        <taxon>Actinomycetes</taxon>
        <taxon>Micromonosporales</taxon>
        <taxon>Micromonosporaceae</taxon>
        <taxon>Actinoplanes</taxon>
    </lineage>
</organism>
<reference evidence="1 2" key="1">
    <citation type="submission" date="2018-05" db="EMBL/GenBank/DDBJ databases">
        <title>Genomic Encyclopedia of Archaeal and Bacterial Type Strains, Phase II (KMG-II): from individual species to whole genera.</title>
        <authorList>
            <person name="Goeker M."/>
        </authorList>
    </citation>
    <scope>NUCLEOTIDE SEQUENCE [LARGE SCALE GENOMIC DNA]</scope>
    <source>
        <strain evidence="1 2">DSM 45184</strain>
    </source>
</reference>
<evidence type="ECO:0000313" key="1">
    <source>
        <dbReference type="EMBL" id="PWK42676.1"/>
    </source>
</evidence>
<dbReference type="OrthoDB" id="3690699at2"/>
<dbReference type="RefSeq" id="WP_109598145.1">
    <property type="nucleotide sequence ID" value="NZ_BONA01000031.1"/>
</dbReference>
<name>A0A316F8V6_9ACTN</name>
<dbReference type="Proteomes" id="UP000245697">
    <property type="component" value="Unassembled WGS sequence"/>
</dbReference>
<evidence type="ECO:0000313" key="2">
    <source>
        <dbReference type="Proteomes" id="UP000245697"/>
    </source>
</evidence>
<sequence length="171" mass="19029">MSERTYGRRDLIDAFLATREGERYGGYYPESSDYNAALRAHQEAMLDGLQRLYGVRLSREDAPDRVLFVLFQSTARSLLSLTTPWSGFLEAGLLLQRLEATGATGARVMAASDRIWSRNDESREDHLLILDELLIVFLGDRADCTFTAADLIAAGVDPTPPSTDDHPLYEG</sequence>
<proteinExistence type="predicted"/>
<keyword evidence="2" id="KW-1185">Reference proteome</keyword>
<protein>
    <submittedName>
        <fullName evidence="1">Uncharacterized protein</fullName>
    </submittedName>
</protein>